<gene>
    <name evidence="3" type="ORF">N7458_007528</name>
</gene>
<dbReference type="GeneID" id="81601153"/>
<reference evidence="3" key="2">
    <citation type="journal article" date="2023" name="IMA Fungus">
        <title>Comparative genomic study of the Penicillium genus elucidates a diverse pangenome and 15 lateral gene transfer events.</title>
        <authorList>
            <person name="Petersen C."/>
            <person name="Sorensen T."/>
            <person name="Nielsen M.R."/>
            <person name="Sondergaard T.E."/>
            <person name="Sorensen J.L."/>
            <person name="Fitzpatrick D.A."/>
            <person name="Frisvad J.C."/>
            <person name="Nielsen K.L."/>
        </authorList>
    </citation>
    <scope>NUCLEOTIDE SEQUENCE</scope>
    <source>
        <strain evidence="3">IBT 16125</strain>
    </source>
</reference>
<proteinExistence type="predicted"/>
<reference evidence="3" key="1">
    <citation type="submission" date="2022-12" db="EMBL/GenBank/DDBJ databases">
        <authorList>
            <person name="Petersen C."/>
        </authorList>
    </citation>
    <scope>NUCLEOTIDE SEQUENCE</scope>
    <source>
        <strain evidence="3">IBT 16125</strain>
    </source>
</reference>
<dbReference type="Gene3D" id="3.90.70.10">
    <property type="entry name" value="Cysteine proteinases"/>
    <property type="match status" value="1"/>
</dbReference>
<feature type="domain" description="USP" evidence="2">
    <location>
        <begin position="30"/>
        <end position="367"/>
    </location>
</feature>
<dbReference type="InterPro" id="IPR050164">
    <property type="entry name" value="Peptidase_C19"/>
</dbReference>
<dbReference type="PROSITE" id="PS00973">
    <property type="entry name" value="USP_2"/>
    <property type="match status" value="1"/>
</dbReference>
<dbReference type="InterPro" id="IPR038765">
    <property type="entry name" value="Papain-like_cys_pep_sf"/>
</dbReference>
<evidence type="ECO:0000313" key="4">
    <source>
        <dbReference type="Proteomes" id="UP001213681"/>
    </source>
</evidence>
<dbReference type="PANTHER" id="PTHR24006:SF937">
    <property type="entry name" value="UBIQUITIN CARBOXYL-TERMINAL HYDROLASE"/>
    <property type="match status" value="1"/>
</dbReference>
<name>A0AAD6C187_9EURO</name>
<organism evidence="3 4">
    <name type="scientific">Penicillium daleae</name>
    <dbReference type="NCBI Taxonomy" id="63821"/>
    <lineage>
        <taxon>Eukaryota</taxon>
        <taxon>Fungi</taxon>
        <taxon>Dikarya</taxon>
        <taxon>Ascomycota</taxon>
        <taxon>Pezizomycotina</taxon>
        <taxon>Eurotiomycetes</taxon>
        <taxon>Eurotiomycetidae</taxon>
        <taxon>Eurotiales</taxon>
        <taxon>Aspergillaceae</taxon>
        <taxon>Penicillium</taxon>
    </lineage>
</organism>
<dbReference type="EMBL" id="JAPVEA010000007">
    <property type="protein sequence ID" value="KAJ5443656.1"/>
    <property type="molecule type" value="Genomic_DNA"/>
</dbReference>
<dbReference type="GO" id="GO:0005829">
    <property type="term" value="C:cytosol"/>
    <property type="evidence" value="ECO:0007669"/>
    <property type="project" value="TreeGrafter"/>
</dbReference>
<dbReference type="PANTHER" id="PTHR24006">
    <property type="entry name" value="UBIQUITIN CARBOXYL-TERMINAL HYDROLASE"/>
    <property type="match status" value="1"/>
</dbReference>
<dbReference type="Proteomes" id="UP001213681">
    <property type="component" value="Unassembled WGS sequence"/>
</dbReference>
<dbReference type="InterPro" id="IPR018200">
    <property type="entry name" value="USP_CS"/>
</dbReference>
<protein>
    <recommendedName>
        <fullName evidence="2">USP domain-containing protein</fullName>
    </recommendedName>
</protein>
<evidence type="ECO:0000256" key="1">
    <source>
        <dbReference type="SAM" id="MobiDB-lite"/>
    </source>
</evidence>
<evidence type="ECO:0000313" key="3">
    <source>
        <dbReference type="EMBL" id="KAJ5443656.1"/>
    </source>
</evidence>
<accession>A0AAD6C187</accession>
<dbReference type="InterPro" id="IPR001394">
    <property type="entry name" value="Peptidase_C19_UCH"/>
</dbReference>
<feature type="region of interest" description="Disordered" evidence="1">
    <location>
        <begin position="508"/>
        <end position="534"/>
    </location>
</feature>
<feature type="compositionally biased region" description="Basic and acidic residues" evidence="1">
    <location>
        <begin position="398"/>
        <end position="408"/>
    </location>
</feature>
<feature type="compositionally biased region" description="Polar residues" evidence="1">
    <location>
        <begin position="515"/>
        <end position="525"/>
    </location>
</feature>
<dbReference type="Pfam" id="PF00443">
    <property type="entry name" value="UCH"/>
    <property type="match status" value="1"/>
</dbReference>
<comment type="caution">
    <text evidence="3">The sequence shown here is derived from an EMBL/GenBank/DDBJ whole genome shotgun (WGS) entry which is preliminary data.</text>
</comment>
<dbReference type="AlphaFoldDB" id="A0AAD6C187"/>
<dbReference type="GO" id="GO:0005634">
    <property type="term" value="C:nucleus"/>
    <property type="evidence" value="ECO:0007669"/>
    <property type="project" value="TreeGrafter"/>
</dbReference>
<sequence>MPSTKLPSSLIPLVPSSRWGSKWNTARTVNGFKNSNGVTCYRNAALQMLFHLPVFLNWVETVAEVHVNSEGLCQNGAGPDETDDDDKRCKVCLIHDLLDVFWNAKAGKDDLELALDDFWDAVFDDWIAEKPEDSTGDDGQQDVAEFITELLKQLSVENIADTAKESLDDMFAVESADKRTCAGVKGCGAETSNPSSFDFLAAHFSEDEDSQTLEEAIENTFATEPIEAMCTACKKDPVESELVLTEVPEVLLVQLNRIDQQVTESGEAEPVRIESEIQFSEELVLRKEWLDPKLGDIRKDIKYVLSSVLLHQGPSMDAGHYMAAVKSQDGTWTLADDTKLSTYESFEALAGSKDIRKNAYVFAYRRLPLVTRGPGISLKESLLKTKYSDAGAGPAETYDKMDIDKKTDGGAAETSDPMDFYVSPPDAVMRDVSLPNGPQVTQKYNEDEIELDEKQRGTLEIKFTTNTGRTTLKAYVKGFLWNELKETSRKRTVQSSTRANCKKLVKDKKLKLAESTPNSRITKASTNRKKTARK</sequence>
<dbReference type="InterPro" id="IPR028889">
    <property type="entry name" value="USP"/>
</dbReference>
<dbReference type="SUPFAM" id="SSF54001">
    <property type="entry name" value="Cysteine proteinases"/>
    <property type="match status" value="1"/>
</dbReference>
<keyword evidence="4" id="KW-1185">Reference proteome</keyword>
<dbReference type="CDD" id="cd02257">
    <property type="entry name" value="Peptidase_C19"/>
    <property type="match status" value="1"/>
</dbReference>
<dbReference type="GO" id="GO:0016579">
    <property type="term" value="P:protein deubiquitination"/>
    <property type="evidence" value="ECO:0007669"/>
    <property type="project" value="InterPro"/>
</dbReference>
<feature type="region of interest" description="Disordered" evidence="1">
    <location>
        <begin position="398"/>
        <end position="420"/>
    </location>
</feature>
<dbReference type="RefSeq" id="XP_056763736.1">
    <property type="nucleotide sequence ID" value="XM_056910910.1"/>
</dbReference>
<evidence type="ECO:0000259" key="2">
    <source>
        <dbReference type="PROSITE" id="PS50235"/>
    </source>
</evidence>
<dbReference type="GO" id="GO:0004843">
    <property type="term" value="F:cysteine-type deubiquitinase activity"/>
    <property type="evidence" value="ECO:0007669"/>
    <property type="project" value="InterPro"/>
</dbReference>
<dbReference type="PROSITE" id="PS50235">
    <property type="entry name" value="USP_3"/>
    <property type="match status" value="1"/>
</dbReference>